<comment type="caution">
    <text evidence="1">The sequence shown here is derived from an EMBL/GenBank/DDBJ whole genome shotgun (WGS) entry which is preliminary data.</text>
</comment>
<dbReference type="EMBL" id="VCNI01000001">
    <property type="protein sequence ID" value="TMU57064.1"/>
    <property type="molecule type" value="Genomic_DNA"/>
</dbReference>
<keyword evidence="2" id="KW-1185">Reference proteome</keyword>
<dbReference type="RefSeq" id="WP_138834151.1">
    <property type="nucleotide sequence ID" value="NZ_VCNI01000001.1"/>
</dbReference>
<accession>A0ABY2WQ02</accession>
<evidence type="ECO:0000313" key="1">
    <source>
        <dbReference type="EMBL" id="TMU57064.1"/>
    </source>
</evidence>
<reference evidence="1 2" key="1">
    <citation type="submission" date="2019-05" db="EMBL/GenBank/DDBJ databases">
        <title>Flagellimonas sp. AsT0115, sp. nov., isolated from a marine red algae, Asparagopsis taxiformis.</title>
        <authorList>
            <person name="Kim J."/>
            <person name="Jeong S.E."/>
            <person name="Jeon C.O."/>
        </authorList>
    </citation>
    <scope>NUCLEOTIDE SEQUENCE [LARGE SCALE GENOMIC DNA]</scope>
    <source>
        <strain evidence="1 2">AsT0115</strain>
    </source>
</reference>
<gene>
    <name evidence="1" type="ORF">FGG15_05825</name>
</gene>
<protein>
    <recommendedName>
        <fullName evidence="3">Transposase-like protein DUF772</fullName>
    </recommendedName>
</protein>
<name>A0ABY2WQ02_9FLAO</name>
<dbReference type="Proteomes" id="UP000751614">
    <property type="component" value="Unassembled WGS sequence"/>
</dbReference>
<organism evidence="1 2">
    <name type="scientific">Flagellimonas algicola</name>
    <dbReference type="NCBI Taxonomy" id="2583815"/>
    <lineage>
        <taxon>Bacteria</taxon>
        <taxon>Pseudomonadati</taxon>
        <taxon>Bacteroidota</taxon>
        <taxon>Flavobacteriia</taxon>
        <taxon>Flavobacteriales</taxon>
        <taxon>Flavobacteriaceae</taxon>
        <taxon>Flagellimonas</taxon>
    </lineage>
</organism>
<proteinExistence type="predicted"/>
<evidence type="ECO:0008006" key="3">
    <source>
        <dbReference type="Google" id="ProtNLM"/>
    </source>
</evidence>
<evidence type="ECO:0000313" key="2">
    <source>
        <dbReference type="Proteomes" id="UP000751614"/>
    </source>
</evidence>
<sequence length="99" mass="11862">MDSKKFDLQLPSFLPIETKTLEYSLFLLNLYLNGYGEKHKPYKIDYHTLLLSYHFWGKRNLDEFCQNQTLSYFLLHPNDDSAEAREAFYIEIREFLTGN</sequence>